<feature type="compositionally biased region" description="Acidic residues" evidence="9">
    <location>
        <begin position="647"/>
        <end position="657"/>
    </location>
</feature>
<evidence type="ECO:0000256" key="11">
    <source>
        <dbReference type="SAM" id="SignalP"/>
    </source>
</evidence>
<organism evidence="13 14">
    <name type="scientific">Allacma fusca</name>
    <dbReference type="NCBI Taxonomy" id="39272"/>
    <lineage>
        <taxon>Eukaryota</taxon>
        <taxon>Metazoa</taxon>
        <taxon>Ecdysozoa</taxon>
        <taxon>Arthropoda</taxon>
        <taxon>Hexapoda</taxon>
        <taxon>Collembola</taxon>
        <taxon>Symphypleona</taxon>
        <taxon>Sminthuridae</taxon>
        <taxon>Allacma</taxon>
    </lineage>
</organism>
<dbReference type="Pfam" id="PF02892">
    <property type="entry name" value="zf-BED"/>
    <property type="match status" value="1"/>
</dbReference>
<gene>
    <name evidence="13" type="ORF">AFUS01_LOCUS15070</name>
</gene>
<keyword evidence="2" id="KW-0479">Metal-binding</keyword>
<accession>A0A8J2JRV4</accession>
<feature type="region of interest" description="Disordered" evidence="9">
    <location>
        <begin position="647"/>
        <end position="669"/>
    </location>
</feature>
<evidence type="ECO:0000256" key="4">
    <source>
        <dbReference type="ARBA" id="ARBA00022833"/>
    </source>
</evidence>
<keyword evidence="10" id="KW-0812">Transmembrane</keyword>
<evidence type="ECO:0000313" key="14">
    <source>
        <dbReference type="Proteomes" id="UP000708208"/>
    </source>
</evidence>
<feature type="transmembrane region" description="Helical" evidence="10">
    <location>
        <begin position="128"/>
        <end position="148"/>
    </location>
</feature>
<evidence type="ECO:0000259" key="12">
    <source>
        <dbReference type="PROSITE" id="PS50808"/>
    </source>
</evidence>
<evidence type="ECO:0000256" key="6">
    <source>
        <dbReference type="ARBA" id="ARBA00023163"/>
    </source>
</evidence>
<keyword evidence="10" id="KW-0472">Membrane</keyword>
<dbReference type="PROSITE" id="PS50808">
    <property type="entry name" value="ZF_BED"/>
    <property type="match status" value="1"/>
</dbReference>
<reference evidence="13" key="1">
    <citation type="submission" date="2021-06" db="EMBL/GenBank/DDBJ databases">
        <authorList>
            <person name="Hodson N. C."/>
            <person name="Mongue J. A."/>
            <person name="Jaron S. K."/>
        </authorList>
    </citation>
    <scope>NUCLEOTIDE SEQUENCE</scope>
</reference>
<dbReference type="Proteomes" id="UP000708208">
    <property type="component" value="Unassembled WGS sequence"/>
</dbReference>
<dbReference type="PANTHER" id="PTHR46481">
    <property type="entry name" value="ZINC FINGER BED DOMAIN-CONTAINING PROTEIN 4"/>
    <property type="match status" value="1"/>
</dbReference>
<feature type="domain" description="BED-type" evidence="12">
    <location>
        <begin position="358"/>
        <end position="425"/>
    </location>
</feature>
<keyword evidence="6" id="KW-0804">Transcription</keyword>
<feature type="compositionally biased region" description="Low complexity" evidence="9">
    <location>
        <begin position="280"/>
        <end position="294"/>
    </location>
</feature>
<name>A0A8J2JRV4_9HEXA</name>
<feature type="non-terminal residue" evidence="13">
    <location>
        <position position="1"/>
    </location>
</feature>
<evidence type="ECO:0000256" key="3">
    <source>
        <dbReference type="ARBA" id="ARBA00022771"/>
    </source>
</evidence>
<comment type="caution">
    <text evidence="13">The sequence shown here is derived from an EMBL/GenBank/DDBJ whole genome shotgun (WGS) entry which is preliminary data.</text>
</comment>
<dbReference type="InterPro" id="IPR003656">
    <property type="entry name" value="Znf_BED"/>
</dbReference>
<evidence type="ECO:0000256" key="5">
    <source>
        <dbReference type="ARBA" id="ARBA00023015"/>
    </source>
</evidence>
<evidence type="ECO:0000313" key="13">
    <source>
        <dbReference type="EMBL" id="CAG7726143.1"/>
    </source>
</evidence>
<keyword evidence="14" id="KW-1185">Reference proteome</keyword>
<dbReference type="OrthoDB" id="2438421at2759"/>
<evidence type="ECO:0000256" key="2">
    <source>
        <dbReference type="ARBA" id="ARBA00022723"/>
    </source>
</evidence>
<feature type="signal peptide" evidence="11">
    <location>
        <begin position="1"/>
        <end position="22"/>
    </location>
</feature>
<feature type="region of interest" description="Disordered" evidence="9">
    <location>
        <begin position="253"/>
        <end position="294"/>
    </location>
</feature>
<dbReference type="AlphaFoldDB" id="A0A8J2JRV4"/>
<evidence type="ECO:0000256" key="1">
    <source>
        <dbReference type="ARBA" id="ARBA00004123"/>
    </source>
</evidence>
<sequence length="669" mass="74731">MNSAVLLSTIALVLGSSLLVSASPLADEGSIVKRSPNSTIQGGRSRPSGVDKQCTQYCGGPKTECTHTPACTDCPTQTWNDCEQCWYPPHVNCDTIIIGAFIHIFLTLLLGAAVTVFLLLATGLLISVLLLVGALLFLVVALAVLLIGCLAVDCEVTAIVAIFLKCTALTFREYSILLESYLLRIFVTKMKKSRKSPHVRTTYSNVKSNETFNCNTNPSASTSKSLNITTKKRSQVNESTVLVIKPKEKSNNFPKSSSRLIVDTTPDPTEECEDEHRSTSNVPVTNLPNSNTNNNWLRELSRKKMLPEALHQSELPVVPTKVSKMSGDCNKIVHHLEEELTVLKDVNIREENYQIPNKSLREVFEYLGHKYEIRNGVPITSNSTSIQAKCLICLKVYSYQSPSTGGVSNLIRHLKKYHPDKGAELEKKEAASEEKSRDIMHSWFRSKQKSKYHPSDHQQTKFNKALLYCIAKDKLPMSLGNGKGFSNLMSTIDPKLSIPSRSTVQRRFKQEHEKNVIPSLKQVLKSMGKGIISLDSWKSRRKDGILAFKFHCIDNSWSVRNLTLGIREINESQTGDTIRKHFDDLIDELNIRDKVAMVMTDSGANMVKAFKAPISKTAIEEHFDSESDDEIQVDDEVPDDEIIIYCESENENDEDSNEFTANSDTDSFS</sequence>
<comment type="subcellular location">
    <subcellularLocation>
        <location evidence="1">Nucleus</location>
    </subcellularLocation>
</comment>
<keyword evidence="7" id="KW-0539">Nucleus</keyword>
<protein>
    <recommendedName>
        <fullName evidence="12">BED-type domain-containing protein</fullName>
    </recommendedName>
</protein>
<evidence type="ECO:0000256" key="10">
    <source>
        <dbReference type="SAM" id="Phobius"/>
    </source>
</evidence>
<dbReference type="EMBL" id="CAJVCH010131344">
    <property type="protein sequence ID" value="CAG7726143.1"/>
    <property type="molecule type" value="Genomic_DNA"/>
</dbReference>
<keyword evidence="10" id="KW-1133">Transmembrane helix</keyword>
<evidence type="ECO:0000256" key="8">
    <source>
        <dbReference type="PROSITE-ProRule" id="PRU00027"/>
    </source>
</evidence>
<keyword evidence="11" id="KW-0732">Signal</keyword>
<evidence type="ECO:0000256" key="7">
    <source>
        <dbReference type="ARBA" id="ARBA00023242"/>
    </source>
</evidence>
<keyword evidence="4" id="KW-0862">Zinc</keyword>
<feature type="transmembrane region" description="Helical" evidence="10">
    <location>
        <begin position="96"/>
        <end position="121"/>
    </location>
</feature>
<feature type="compositionally biased region" description="Polar residues" evidence="9">
    <location>
        <begin position="659"/>
        <end position="669"/>
    </location>
</feature>
<dbReference type="GO" id="GO:0003677">
    <property type="term" value="F:DNA binding"/>
    <property type="evidence" value="ECO:0007669"/>
    <property type="project" value="InterPro"/>
</dbReference>
<dbReference type="GO" id="GO:0008270">
    <property type="term" value="F:zinc ion binding"/>
    <property type="evidence" value="ECO:0007669"/>
    <property type="project" value="UniProtKB-KW"/>
</dbReference>
<proteinExistence type="predicted"/>
<dbReference type="GO" id="GO:0005634">
    <property type="term" value="C:nucleus"/>
    <property type="evidence" value="ECO:0007669"/>
    <property type="project" value="UniProtKB-SubCell"/>
</dbReference>
<evidence type="ECO:0000256" key="9">
    <source>
        <dbReference type="SAM" id="MobiDB-lite"/>
    </source>
</evidence>
<keyword evidence="3 8" id="KW-0863">Zinc-finger</keyword>
<dbReference type="InterPro" id="IPR052035">
    <property type="entry name" value="ZnF_BED_domain_contain"/>
</dbReference>
<keyword evidence="5" id="KW-0805">Transcription regulation</keyword>
<dbReference type="PANTHER" id="PTHR46481:SF10">
    <property type="entry name" value="ZINC FINGER BED DOMAIN-CONTAINING PROTEIN 39"/>
    <property type="match status" value="1"/>
</dbReference>
<feature type="chain" id="PRO_5035176589" description="BED-type domain-containing protein" evidence="11">
    <location>
        <begin position="23"/>
        <end position="669"/>
    </location>
</feature>